<evidence type="ECO:0000313" key="2">
    <source>
        <dbReference type="EMBL" id="RIE16956.1"/>
    </source>
</evidence>
<feature type="signal peptide" evidence="1">
    <location>
        <begin position="1"/>
        <end position="32"/>
    </location>
</feature>
<keyword evidence="3" id="KW-1185">Reference proteome</keyword>
<keyword evidence="1" id="KW-0732">Signal</keyword>
<evidence type="ECO:0000313" key="3">
    <source>
        <dbReference type="Proteomes" id="UP000266113"/>
    </source>
</evidence>
<gene>
    <name evidence="2" type="ORF">SMC1_03890</name>
</gene>
<dbReference type="OrthoDB" id="2624361at2"/>
<comment type="caution">
    <text evidence="2">The sequence shown here is derived from an EMBL/GenBank/DDBJ whole genome shotgun (WGS) entry which is preliminary data.</text>
</comment>
<accession>A0A398DMQ2</accession>
<sequence length="259" mass="28128">MTWKNRRKTICLGLAVVLLLVMYLALPIPSQAATVFGLGSSSATVRTVMGTPTSVSQILNLSTWYYGSSTVDFQDGKVTGWQQGSRTLKVSTGSAVSGATPIRVGSTASQVTAAMGTPQSMASFGFGSSWWYYGLSTVELENGLVTGWANHGDLTGKTTSQNVFKGVEETIPYTSVSQYATALIIPKAQTTAIWRLPRTERVQSTVRLSSGRSFPFVAENGSYYGQISQQTGRSKTVFVHSYYRSDGTYVRSYYRSLPH</sequence>
<evidence type="ECO:0008006" key="4">
    <source>
        <dbReference type="Google" id="ProtNLM"/>
    </source>
</evidence>
<dbReference type="EMBL" id="QXIY01000016">
    <property type="protein sequence ID" value="RIE16956.1"/>
    <property type="molecule type" value="Genomic_DNA"/>
</dbReference>
<reference evidence="2 3" key="1">
    <citation type="submission" date="2018-09" db="EMBL/GenBank/DDBJ databases">
        <title>Discovery and Ecogenomic Context for Candidatus Cryosericales, a Global Caldiserica Order Active in Thawing Permafrost.</title>
        <authorList>
            <person name="Martinez M.A."/>
            <person name="Woodcroft B.J."/>
            <person name="Ignacio Espinoza J.C."/>
            <person name="Zayed A."/>
            <person name="Singleton C.M."/>
            <person name="Boyd J."/>
            <person name="Li Y.-F."/>
            <person name="Purvine S."/>
            <person name="Maughan H."/>
            <person name="Hodgkins S.B."/>
            <person name="Anderson D."/>
            <person name="Sederholm M."/>
            <person name="Temperton B."/>
            <person name="Saleska S.R."/>
            <person name="Tyson G.W."/>
            <person name="Rich V.I."/>
        </authorList>
    </citation>
    <scope>NUCLEOTIDE SEQUENCE [LARGE SCALE GENOMIC DNA]</scope>
    <source>
        <strain evidence="2 3">SMC1</strain>
    </source>
</reference>
<proteinExistence type="predicted"/>
<protein>
    <recommendedName>
        <fullName evidence="4">SH3 domain-containing protein</fullName>
    </recommendedName>
</protein>
<dbReference type="Proteomes" id="UP000266113">
    <property type="component" value="Unassembled WGS sequence"/>
</dbReference>
<dbReference type="RefSeq" id="WP_119085492.1">
    <property type="nucleotide sequence ID" value="NZ_QXIY01000016.1"/>
</dbReference>
<name>A0A398DMQ2_9BACT</name>
<organism evidence="2 3">
    <name type="scientific">Candidatus Cryosericum septentrionale</name>
    <dbReference type="NCBI Taxonomy" id="2290913"/>
    <lineage>
        <taxon>Bacteria</taxon>
        <taxon>Pseudomonadati</taxon>
        <taxon>Caldisericota/Cryosericota group</taxon>
        <taxon>Candidatus Cryosericota</taxon>
        <taxon>Candidatus Cryosericia</taxon>
        <taxon>Candidatus Cryosericales</taxon>
        <taxon>Candidatus Cryosericaceae</taxon>
        <taxon>Candidatus Cryosericum</taxon>
    </lineage>
</organism>
<evidence type="ECO:0000256" key="1">
    <source>
        <dbReference type="SAM" id="SignalP"/>
    </source>
</evidence>
<dbReference type="AlphaFoldDB" id="A0A398DMQ2"/>
<feature type="chain" id="PRO_5017215988" description="SH3 domain-containing protein" evidence="1">
    <location>
        <begin position="33"/>
        <end position="259"/>
    </location>
</feature>